<reference evidence="1" key="1">
    <citation type="journal article" date="2014" name="Int. J. Syst. Evol. Microbiol.">
        <title>Complete genome sequence of Corynebacterium casei LMG S-19264T (=DSM 44701T), isolated from a smear-ripened cheese.</title>
        <authorList>
            <consortium name="US DOE Joint Genome Institute (JGI-PGF)"/>
            <person name="Walter F."/>
            <person name="Albersmeier A."/>
            <person name="Kalinowski J."/>
            <person name="Ruckert C."/>
        </authorList>
    </citation>
    <scope>NUCLEOTIDE SEQUENCE</scope>
    <source>
        <strain evidence="1">JCM 4714</strain>
    </source>
</reference>
<dbReference type="SUPFAM" id="SSF117125">
    <property type="entry name" value="Putative glucosidase YicI, C-terminal domain"/>
    <property type="match status" value="1"/>
</dbReference>
<sequence>MSQCLNVPEGAVLPLASDDIRPDGDWLDHPALLVHSPATAGLTARITVPGPTGARAAVFHVRREGGALHVTVTRRIGAPVPLPRRCRTGGRRRTTARVGTQQAWPARLGFPCLVVAAGHAVREKDLQAAVFAGVGDGGLHTGPPVFVLGVEDAEVDERGRGGRVVWGAGLQQCSGRHGQSVASVAPGCLAFGPVAAPDASGTALGLWRVTR</sequence>
<dbReference type="AlphaFoldDB" id="A0A919D884"/>
<organism evidence="1 2">
    <name type="scientific">Streptomyces alanosinicus</name>
    <dbReference type="NCBI Taxonomy" id="68171"/>
    <lineage>
        <taxon>Bacteria</taxon>
        <taxon>Bacillati</taxon>
        <taxon>Actinomycetota</taxon>
        <taxon>Actinomycetes</taxon>
        <taxon>Kitasatosporales</taxon>
        <taxon>Streptomycetaceae</taxon>
        <taxon>Streptomyces</taxon>
    </lineage>
</organism>
<protein>
    <submittedName>
        <fullName evidence="1">Uncharacterized protein</fullName>
    </submittedName>
</protein>
<gene>
    <name evidence="1" type="ORF">GCM10010339_92220</name>
</gene>
<comment type="caution">
    <text evidence="1">The sequence shown here is derived from an EMBL/GenBank/DDBJ whole genome shotgun (WGS) entry which is preliminary data.</text>
</comment>
<proteinExistence type="predicted"/>
<name>A0A919D884_9ACTN</name>
<evidence type="ECO:0000313" key="2">
    <source>
        <dbReference type="Proteomes" id="UP000655443"/>
    </source>
</evidence>
<dbReference type="Gene3D" id="2.60.40.1180">
    <property type="entry name" value="Golgi alpha-mannosidase II"/>
    <property type="match status" value="1"/>
</dbReference>
<accession>A0A919D884</accession>
<reference evidence="1" key="2">
    <citation type="submission" date="2020-09" db="EMBL/GenBank/DDBJ databases">
        <authorList>
            <person name="Sun Q."/>
            <person name="Ohkuma M."/>
        </authorList>
    </citation>
    <scope>NUCLEOTIDE SEQUENCE</scope>
    <source>
        <strain evidence="1">JCM 4714</strain>
    </source>
</reference>
<dbReference type="InterPro" id="IPR013780">
    <property type="entry name" value="Glyco_hydro_b"/>
</dbReference>
<dbReference type="EMBL" id="BMVG01000072">
    <property type="protein sequence ID" value="GHE15942.1"/>
    <property type="molecule type" value="Genomic_DNA"/>
</dbReference>
<evidence type="ECO:0000313" key="1">
    <source>
        <dbReference type="EMBL" id="GHE15942.1"/>
    </source>
</evidence>
<keyword evidence="2" id="KW-1185">Reference proteome</keyword>
<dbReference type="Proteomes" id="UP000655443">
    <property type="component" value="Unassembled WGS sequence"/>
</dbReference>